<evidence type="ECO:0000313" key="1">
    <source>
        <dbReference type="EMBL" id="CAD7087010.1"/>
    </source>
</evidence>
<dbReference type="Proteomes" id="UP000594454">
    <property type="component" value="Chromosome 4"/>
</dbReference>
<evidence type="ECO:0000313" key="2">
    <source>
        <dbReference type="Proteomes" id="UP000594454"/>
    </source>
</evidence>
<gene>
    <name evidence="1" type="ORF">HERILL_LOCUS9743</name>
</gene>
<dbReference type="AlphaFoldDB" id="A0A7R8UUX6"/>
<organism evidence="1 2">
    <name type="scientific">Hermetia illucens</name>
    <name type="common">Black soldier fly</name>
    <dbReference type="NCBI Taxonomy" id="343691"/>
    <lineage>
        <taxon>Eukaryota</taxon>
        <taxon>Metazoa</taxon>
        <taxon>Ecdysozoa</taxon>
        <taxon>Arthropoda</taxon>
        <taxon>Hexapoda</taxon>
        <taxon>Insecta</taxon>
        <taxon>Pterygota</taxon>
        <taxon>Neoptera</taxon>
        <taxon>Endopterygota</taxon>
        <taxon>Diptera</taxon>
        <taxon>Brachycera</taxon>
        <taxon>Stratiomyomorpha</taxon>
        <taxon>Stratiomyidae</taxon>
        <taxon>Hermetiinae</taxon>
        <taxon>Hermetia</taxon>
    </lineage>
</organism>
<dbReference type="InParanoid" id="A0A7R8UUX6"/>
<keyword evidence="2" id="KW-1185">Reference proteome</keyword>
<name>A0A7R8UUX6_HERIL</name>
<accession>A0A7R8UUX6</accession>
<sequence length="90" mass="10510">MTRQMSKDKKNFQFLFVLYILPYARQKSHQNVSTVKNEIVAAILCGNHRRVSFDWNQLLRIIEIGSPFVRLHLEKEHGKASQFSYAACRG</sequence>
<dbReference type="EMBL" id="LR899012">
    <property type="protein sequence ID" value="CAD7087010.1"/>
    <property type="molecule type" value="Genomic_DNA"/>
</dbReference>
<protein>
    <submittedName>
        <fullName evidence="1">Uncharacterized protein</fullName>
    </submittedName>
</protein>
<proteinExistence type="predicted"/>
<reference evidence="1 2" key="1">
    <citation type="submission" date="2020-11" db="EMBL/GenBank/DDBJ databases">
        <authorList>
            <person name="Wallbank WR R."/>
            <person name="Pardo Diaz C."/>
            <person name="Kozak K."/>
            <person name="Martin S."/>
            <person name="Jiggins C."/>
            <person name="Moest M."/>
            <person name="Warren A I."/>
            <person name="Generalovic N T."/>
            <person name="Byers J.R.P. K."/>
            <person name="Montejo-Kovacevich G."/>
            <person name="Yen C E."/>
        </authorList>
    </citation>
    <scope>NUCLEOTIDE SEQUENCE [LARGE SCALE GENOMIC DNA]</scope>
</reference>